<accession>A0A0W0TNJ7</accession>
<name>A0A0W0TNJ7_9GAMM</name>
<evidence type="ECO:0000313" key="3">
    <source>
        <dbReference type="Proteomes" id="UP000054785"/>
    </source>
</evidence>
<evidence type="ECO:0000256" key="1">
    <source>
        <dbReference type="SAM" id="MobiDB-lite"/>
    </source>
</evidence>
<proteinExistence type="predicted"/>
<organism evidence="2 3">
    <name type="scientific">Legionella geestiana</name>
    <dbReference type="NCBI Taxonomy" id="45065"/>
    <lineage>
        <taxon>Bacteria</taxon>
        <taxon>Pseudomonadati</taxon>
        <taxon>Pseudomonadota</taxon>
        <taxon>Gammaproteobacteria</taxon>
        <taxon>Legionellales</taxon>
        <taxon>Legionellaceae</taxon>
        <taxon>Legionella</taxon>
    </lineage>
</organism>
<keyword evidence="3" id="KW-1185">Reference proteome</keyword>
<evidence type="ECO:0000313" key="2">
    <source>
        <dbReference type="EMBL" id="KTC97188.1"/>
    </source>
</evidence>
<gene>
    <name evidence="2" type="ORF">Lgee_1849</name>
</gene>
<feature type="compositionally biased region" description="Basic and acidic residues" evidence="1">
    <location>
        <begin position="394"/>
        <end position="407"/>
    </location>
</feature>
<dbReference type="Proteomes" id="UP000054785">
    <property type="component" value="Unassembled WGS sequence"/>
</dbReference>
<sequence>MPGYPMTASEDLQDFITSIFGLNTATIGFTYAGIATEYTEVLGTKIFLHPVSSYHVDDFLEALGNDKAAFGLVGHGLTERHILTAYKGDNNQIILFDSKRSDGERFLSNLWNPPFSFNAFFRTLFGFGDVFNINGQTVRYISLGTQSAWDGTTCGLHVAAMLNGIRQLCSRNEPITAESILDEMGNPVVDVVSALEDDNEIHEAISFRAFMNSAWNDTFLRNRPSDESARAYFFGWHGSENTLPFEPVFETLRSVLKLLTALPARVLAETGAFARKSLMETAPKNGFTQSLRSGAMLLTFAFEGMCRSVGMLFQTVLEPGRVIGALIEGRSQQARGIQGGTPYGSSDLPAGNKQDHDIDSDDDFVDVNHHVRSTAQSKTAASPGDDQSSTDEAEPARHLHADANKQDSDDDFVVVDRREKSTAQSKR</sequence>
<protein>
    <submittedName>
        <fullName evidence="2">Uncharacterized protein</fullName>
    </submittedName>
</protein>
<dbReference type="PATRIC" id="fig|45065.4.peg.2006"/>
<dbReference type="AlphaFoldDB" id="A0A0W0TNJ7"/>
<reference evidence="2 3" key="1">
    <citation type="submission" date="2015-11" db="EMBL/GenBank/DDBJ databases">
        <title>Genomic analysis of 38 Legionella species identifies large and diverse effector repertoires.</title>
        <authorList>
            <person name="Burstein D."/>
            <person name="Amaro F."/>
            <person name="Zusman T."/>
            <person name="Lifshitz Z."/>
            <person name="Cohen O."/>
            <person name="Gilbert J.A."/>
            <person name="Pupko T."/>
            <person name="Shuman H.A."/>
            <person name="Segal G."/>
        </authorList>
    </citation>
    <scope>NUCLEOTIDE SEQUENCE [LARGE SCALE GENOMIC DNA]</scope>
    <source>
        <strain evidence="2 3">ATCC 49504</strain>
    </source>
</reference>
<feature type="region of interest" description="Disordered" evidence="1">
    <location>
        <begin position="333"/>
        <end position="427"/>
    </location>
</feature>
<comment type="caution">
    <text evidence="2">The sequence shown here is derived from an EMBL/GenBank/DDBJ whole genome shotgun (WGS) entry which is preliminary data.</text>
</comment>
<dbReference type="EMBL" id="LNYC01000072">
    <property type="protein sequence ID" value="KTC97188.1"/>
    <property type="molecule type" value="Genomic_DNA"/>
</dbReference>